<protein>
    <submittedName>
        <fullName evidence="1">Uncharacterized protein</fullName>
    </submittedName>
</protein>
<name>A0A484K968_9ASTE</name>
<dbReference type="Proteomes" id="UP000595140">
    <property type="component" value="Unassembled WGS sequence"/>
</dbReference>
<gene>
    <name evidence="1" type="ORF">CCAM_LOCUS2140</name>
</gene>
<organism evidence="1 2">
    <name type="scientific">Cuscuta campestris</name>
    <dbReference type="NCBI Taxonomy" id="132261"/>
    <lineage>
        <taxon>Eukaryota</taxon>
        <taxon>Viridiplantae</taxon>
        <taxon>Streptophyta</taxon>
        <taxon>Embryophyta</taxon>
        <taxon>Tracheophyta</taxon>
        <taxon>Spermatophyta</taxon>
        <taxon>Magnoliopsida</taxon>
        <taxon>eudicotyledons</taxon>
        <taxon>Gunneridae</taxon>
        <taxon>Pentapetalae</taxon>
        <taxon>asterids</taxon>
        <taxon>lamiids</taxon>
        <taxon>Solanales</taxon>
        <taxon>Convolvulaceae</taxon>
        <taxon>Cuscuteae</taxon>
        <taxon>Cuscuta</taxon>
        <taxon>Cuscuta subgen. Grammica</taxon>
        <taxon>Cuscuta sect. Cleistogrammica</taxon>
    </lineage>
</organism>
<evidence type="ECO:0000313" key="1">
    <source>
        <dbReference type="EMBL" id="VFQ60364.1"/>
    </source>
</evidence>
<dbReference type="AlphaFoldDB" id="A0A484K968"/>
<dbReference type="EMBL" id="OOIL02000115">
    <property type="protein sequence ID" value="VFQ60364.1"/>
    <property type="molecule type" value="Genomic_DNA"/>
</dbReference>
<evidence type="ECO:0000313" key="2">
    <source>
        <dbReference type="Proteomes" id="UP000595140"/>
    </source>
</evidence>
<proteinExistence type="predicted"/>
<sequence length="68" mass="7467">MGSIVKISEGVPLLVSKGIRSKWRELKIHAPKSIGGACPYVNCSMIAFHNQNGNWTLAFAFVKSICFN</sequence>
<reference evidence="1 2" key="1">
    <citation type="submission" date="2018-04" db="EMBL/GenBank/DDBJ databases">
        <authorList>
            <person name="Vogel A."/>
        </authorList>
    </citation>
    <scope>NUCLEOTIDE SEQUENCE [LARGE SCALE GENOMIC DNA]</scope>
</reference>
<accession>A0A484K968</accession>
<keyword evidence="2" id="KW-1185">Reference proteome</keyword>